<evidence type="ECO:0000259" key="3">
    <source>
        <dbReference type="PROSITE" id="PS51797"/>
    </source>
</evidence>
<dbReference type="PRINTS" id="PR01653">
    <property type="entry name" value="TCTPROTEIN"/>
</dbReference>
<name>Q6RJR2_TIGJA</name>
<evidence type="ECO:0000256" key="1">
    <source>
        <dbReference type="ARBA" id="ARBA00014759"/>
    </source>
</evidence>
<sequence>MKIFKDIFTDDELFSDTYKMKLVDECLWEVYGKYETRQGDEVVLEGSNASAEEADEGTDSTSTSGIDIVLNHRLVETGFGSKKDFTVYLKDYMKKVVKYLEEHDRASEVEEFKKNISTVMKDLLGRFKDMQFFTGESMDPDAMICMCEYKEVDGEERPVLMFFKHGLIEEKC</sequence>
<dbReference type="GO" id="GO:0005737">
    <property type="term" value="C:cytoplasm"/>
    <property type="evidence" value="ECO:0007669"/>
    <property type="project" value="TreeGrafter"/>
</dbReference>
<comment type="similarity">
    <text evidence="2">Belongs to the TCTP family.</text>
</comment>
<dbReference type="InterPro" id="IPR011323">
    <property type="entry name" value="Mss4/transl-control_tumour"/>
</dbReference>
<evidence type="ECO:0000313" key="4">
    <source>
        <dbReference type="EMBL" id="AAR88095.1"/>
    </source>
</evidence>
<dbReference type="InterPro" id="IPR034737">
    <property type="entry name" value="TCTP"/>
</dbReference>
<protein>
    <recommendedName>
        <fullName evidence="1">Translationally-controlled tumor protein homolog</fullName>
    </recommendedName>
</protein>
<dbReference type="PROSITE" id="PS51797">
    <property type="entry name" value="TCTP_3"/>
    <property type="match status" value="1"/>
</dbReference>
<reference evidence="4" key="1">
    <citation type="submission" date="2003-12" db="EMBL/GenBank/DDBJ databases">
        <authorList>
            <person name="Lee J.-S."/>
        </authorList>
    </citation>
    <scope>NUCLEOTIDE SEQUENCE</scope>
</reference>
<dbReference type="EMBL" id="AY496449">
    <property type="protein sequence ID" value="AAR88095.1"/>
    <property type="molecule type" value="mRNA"/>
</dbReference>
<organism evidence="4">
    <name type="scientific">Tigriopus japonicus</name>
    <name type="common">Copepod</name>
    <dbReference type="NCBI Taxonomy" id="158387"/>
    <lineage>
        <taxon>Eukaryota</taxon>
        <taxon>Metazoa</taxon>
        <taxon>Ecdysozoa</taxon>
        <taxon>Arthropoda</taxon>
        <taxon>Crustacea</taxon>
        <taxon>Multicrustacea</taxon>
        <taxon>Hexanauplia</taxon>
        <taxon>Copepoda</taxon>
        <taxon>Harpacticoida</taxon>
        <taxon>Harpacticidae</taxon>
        <taxon>Tigriopus</taxon>
    </lineage>
</organism>
<accession>Q6RJR2</accession>
<dbReference type="Gene3D" id="2.170.150.10">
    <property type="entry name" value="Metal Binding Protein, Guanine Nucleotide Exchange Factor, Chain A"/>
    <property type="match status" value="1"/>
</dbReference>
<dbReference type="InterPro" id="IPR011057">
    <property type="entry name" value="Mss4-like_sf"/>
</dbReference>
<dbReference type="PANTHER" id="PTHR11991:SF0">
    <property type="entry name" value="TRANSLATIONALLY-CONTROLLED TUMOR PROTEIN"/>
    <property type="match status" value="1"/>
</dbReference>
<dbReference type="InterPro" id="IPR018103">
    <property type="entry name" value="Translation_control_tumour_CS"/>
</dbReference>
<dbReference type="PANTHER" id="PTHR11991">
    <property type="entry name" value="TRANSLATIONALLY CONTROLLED TUMOR PROTEIN-RELATED"/>
    <property type="match status" value="1"/>
</dbReference>
<dbReference type="FunFam" id="2.170.150.10:FF:000002">
    <property type="entry name" value="Translationally-controlled tumor protein homolog"/>
    <property type="match status" value="1"/>
</dbReference>
<dbReference type="AlphaFoldDB" id="Q6RJR2"/>
<evidence type="ECO:0000256" key="2">
    <source>
        <dbReference type="PROSITE-ProRule" id="PRU01133"/>
    </source>
</evidence>
<dbReference type="PROSITE" id="PS01002">
    <property type="entry name" value="TCTP_1"/>
    <property type="match status" value="1"/>
</dbReference>
<feature type="domain" description="TCTP" evidence="3">
    <location>
        <begin position="1"/>
        <end position="172"/>
    </location>
</feature>
<dbReference type="GO" id="GO:0005509">
    <property type="term" value="F:calcium ion binding"/>
    <property type="evidence" value="ECO:0007669"/>
    <property type="project" value="TreeGrafter"/>
</dbReference>
<dbReference type="Pfam" id="PF00838">
    <property type="entry name" value="TCTP"/>
    <property type="match status" value="1"/>
</dbReference>
<dbReference type="InterPro" id="IPR018105">
    <property type="entry name" value="Translational_control_tumour_p"/>
</dbReference>
<proteinExistence type="evidence at transcript level"/>
<reference evidence="4" key="2">
    <citation type="journal article" date="2004" name="DNA Seq.">
        <title>cDNA cloning of translationally controlled tumor protein/histamine releasing factor (TCTP/HRF) from the intertidal harpacticoid copepod Tigriopus japonicus.</title>
        <authorList>
            <person name="Kim I.C."/>
            <person name="Kim Y.J."/>
            <person name="Lee Y.M."/>
            <person name="Kim B.G."/>
            <person name="Park T.J."/>
            <person name="Kim H.S."/>
            <person name="Jung M.M."/>
            <person name="Williams T.D."/>
            <person name="Lee W."/>
            <person name="Lee J.S."/>
        </authorList>
    </citation>
    <scope>NUCLEOTIDE SEQUENCE</scope>
</reference>
<dbReference type="SUPFAM" id="SSF51316">
    <property type="entry name" value="Mss4-like"/>
    <property type="match status" value="1"/>
</dbReference>